<keyword evidence="4" id="KW-0677">Repeat</keyword>
<protein>
    <submittedName>
        <fullName evidence="14">Guanylate-binding n-terminal domain containing protein</fullName>
    </submittedName>
</protein>
<evidence type="ECO:0000259" key="13">
    <source>
        <dbReference type="PROSITE" id="PS51715"/>
    </source>
</evidence>
<evidence type="ECO:0000256" key="3">
    <source>
        <dbReference type="ARBA" id="ARBA00022692"/>
    </source>
</evidence>
<dbReference type="PRINTS" id="PR00926">
    <property type="entry name" value="MITOCARRIER"/>
</dbReference>
<keyword evidence="3 9" id="KW-0812">Transmembrane</keyword>
<dbReference type="GO" id="GO:0016020">
    <property type="term" value="C:membrane"/>
    <property type="evidence" value="ECO:0007669"/>
    <property type="project" value="UniProtKB-SubCell"/>
</dbReference>
<dbReference type="InterPro" id="IPR002067">
    <property type="entry name" value="MCP"/>
</dbReference>
<dbReference type="InterPro" id="IPR036543">
    <property type="entry name" value="Guanylate-bd_C_sf"/>
</dbReference>
<keyword evidence="2" id="KW-0813">Transport</keyword>
<dbReference type="EMBL" id="CCKQ01011373">
    <property type="protein sequence ID" value="CDW82930.1"/>
    <property type="molecule type" value="Genomic_DNA"/>
</dbReference>
<dbReference type="InParanoid" id="A0A078AKN8"/>
<evidence type="ECO:0000256" key="12">
    <source>
        <dbReference type="SAM" id="MobiDB-lite"/>
    </source>
</evidence>
<dbReference type="Gene3D" id="3.40.50.300">
    <property type="entry name" value="P-loop containing nucleotide triphosphate hydrolases"/>
    <property type="match status" value="1"/>
</dbReference>
<dbReference type="GO" id="GO:0005525">
    <property type="term" value="F:GTP binding"/>
    <property type="evidence" value="ECO:0007669"/>
    <property type="project" value="UniProtKB-KW"/>
</dbReference>
<dbReference type="PROSITE" id="PS50920">
    <property type="entry name" value="SOLCAR"/>
    <property type="match status" value="2"/>
</dbReference>
<dbReference type="InterPro" id="IPR027417">
    <property type="entry name" value="P-loop_NTPase"/>
</dbReference>
<organism evidence="14 15">
    <name type="scientific">Stylonychia lemnae</name>
    <name type="common">Ciliate</name>
    <dbReference type="NCBI Taxonomy" id="5949"/>
    <lineage>
        <taxon>Eukaryota</taxon>
        <taxon>Sar</taxon>
        <taxon>Alveolata</taxon>
        <taxon>Ciliophora</taxon>
        <taxon>Intramacronucleata</taxon>
        <taxon>Spirotrichea</taxon>
        <taxon>Stichotrichia</taxon>
        <taxon>Sporadotrichida</taxon>
        <taxon>Oxytrichidae</taxon>
        <taxon>Stylonychinae</taxon>
        <taxon>Stylonychia</taxon>
    </lineage>
</organism>
<dbReference type="SUPFAM" id="SSF48340">
    <property type="entry name" value="Interferon-induced guanylate-binding protein 1 (GBP1), C-terminal domain"/>
    <property type="match status" value="1"/>
</dbReference>
<reference evidence="14 15" key="1">
    <citation type="submission" date="2014-06" db="EMBL/GenBank/DDBJ databases">
        <authorList>
            <person name="Swart Estienne"/>
        </authorList>
    </citation>
    <scope>NUCLEOTIDE SEQUENCE [LARGE SCALE GENOMIC DNA]</scope>
    <source>
        <strain evidence="14 15">130c</strain>
    </source>
</reference>
<dbReference type="Gene3D" id="1.50.40.10">
    <property type="entry name" value="Mitochondrial carrier domain"/>
    <property type="match status" value="1"/>
</dbReference>
<dbReference type="InterPro" id="IPR015894">
    <property type="entry name" value="Guanylate-bd_N"/>
</dbReference>
<comment type="subcellular location">
    <subcellularLocation>
        <location evidence="1">Membrane</location>
        <topology evidence="1">Multi-pass membrane protein</topology>
    </subcellularLocation>
</comment>
<dbReference type="GO" id="GO:0003924">
    <property type="term" value="F:GTPase activity"/>
    <property type="evidence" value="ECO:0007669"/>
    <property type="project" value="InterPro"/>
</dbReference>
<evidence type="ECO:0000313" key="14">
    <source>
        <dbReference type="EMBL" id="CDW82930.1"/>
    </source>
</evidence>
<name>A0A078AKN8_STYLE</name>
<dbReference type="Pfam" id="PF02263">
    <property type="entry name" value="GBP"/>
    <property type="match status" value="1"/>
</dbReference>
<dbReference type="Gene3D" id="1.20.1000.10">
    <property type="entry name" value="Guanylate-binding protein, C-terminal domain"/>
    <property type="match status" value="1"/>
</dbReference>
<dbReference type="SUPFAM" id="SSF52540">
    <property type="entry name" value="P-loop containing nucleoside triphosphate hydrolases"/>
    <property type="match status" value="1"/>
</dbReference>
<dbReference type="PROSITE" id="PS51715">
    <property type="entry name" value="G_GB1_RHD3"/>
    <property type="match status" value="1"/>
</dbReference>
<evidence type="ECO:0000256" key="1">
    <source>
        <dbReference type="ARBA" id="ARBA00004141"/>
    </source>
</evidence>
<keyword evidence="15" id="KW-1185">Reference proteome</keyword>
<dbReference type="Pfam" id="PF02841">
    <property type="entry name" value="GBP_C"/>
    <property type="match status" value="1"/>
</dbReference>
<feature type="region of interest" description="Disordered" evidence="12">
    <location>
        <begin position="1459"/>
        <end position="1484"/>
    </location>
</feature>
<dbReference type="GO" id="GO:0055085">
    <property type="term" value="P:transmembrane transport"/>
    <property type="evidence" value="ECO:0007669"/>
    <property type="project" value="InterPro"/>
</dbReference>
<dbReference type="Pfam" id="PF00153">
    <property type="entry name" value="Mito_carr"/>
    <property type="match status" value="2"/>
</dbReference>
<comment type="similarity">
    <text evidence="10">Belongs to the TRAFAC class dynamin-like GTPase superfamily. GB1/RHD3 GTPase family.</text>
</comment>
<proteinExistence type="inferred from homology"/>
<evidence type="ECO:0000256" key="2">
    <source>
        <dbReference type="ARBA" id="ARBA00022448"/>
    </source>
</evidence>
<feature type="compositionally biased region" description="Basic and acidic residues" evidence="12">
    <location>
        <begin position="1464"/>
        <end position="1484"/>
    </location>
</feature>
<feature type="region of interest" description="Disordered" evidence="12">
    <location>
        <begin position="871"/>
        <end position="894"/>
    </location>
</feature>
<dbReference type="InterPro" id="IPR003191">
    <property type="entry name" value="Guanylate-bd/ATL_C"/>
</dbReference>
<keyword evidence="7" id="KW-0342">GTP-binding</keyword>
<dbReference type="OrthoDB" id="434730at2759"/>
<evidence type="ECO:0000256" key="6">
    <source>
        <dbReference type="ARBA" id="ARBA00022801"/>
    </source>
</evidence>
<dbReference type="InterPro" id="IPR030386">
    <property type="entry name" value="G_GB1_RHD3_dom"/>
</dbReference>
<sequence>MTKAIILGPLERMKIIMQVKNIALLANPLDKPKNTIDLSNRINAYVYKIALQHSMKFFLYETVFQELKNDNNPFVSSMGAAMLTALFTTTVTYPLDLVHGRMAADMSKKPTVFQDKNAPQQKSHKLYASVRDCLTKTQMEVGVTQGSRVKNIFRGYPSAIVSQVPYTMVLMGTFEGLKSATDQQNTLYSQRDGGPFIMKFINRFGPSTLALLLAQGLCYPFDTVKRRMQLNGSQGHRNIYKSDLDCFKKVLRDEGYRGLYGGFSVNLVRCFPMVIVQYICFKGFRFISAQKDKYNNRNTTGIIPKFDEGNTPVSHHDMRQRFSEPIQFSREDSQAIPFIKFLPQEGRFELNPEAGEFLQSLKDIKLGVVAVCGKYRTGKSYLLNKLFVETYFQNLSNTSIIGGNTTQAKSSTNLDQELGENSQLNKTATGFQVSPTINPCTKGLWIWKKVIYSDQNDCPMIVIDTEGLGAFDEDENHDAKIFLLALLLSSLIIYNSVGTIDENALNNLSLVINLSKKIQLKNRQETPDDIDELASIFPTFLWVLRDFTLKLVDSEGNRISSKQYLENALKEQKGCSEAIEQKNRIRRLLKHFFQERDCCTLIRPTEKEKDLQDLAKLKDSNLRKDFIEQMNRLKQKVMTKVKVKVMNGHQLNGPMIVELALSYINALNDGKVPNIENAWSNVCNFEQERAFKDSISYFEFQVKEKVRNQYEDIGYQNIKTVLNEIKESALQFLKNKFLGDQKSISEFEKKLKDKIKHQNKIIVKEIQQKIDQQINQTISSVFQTQIEDKVRRGNEDVDSFEKIQSEIEQALTIVQIKFINDNERVEQLYRKYTQTKIFRLLETLSDNDKRESQVQVRLLQEKLSMNESQINQLKQEKSQNSEFSQAQKDKDEQERSMMMKNLKFMEQKIRLLEDKLSEAMNSLKFYRGREYKDQGVQTQKKGDKDIQVLDENQYQFNTDSYTHNFNRTSQLNFTLTEKFSLQQMPEQEIIEKLPLTINQLEQNRKLYNDILDALNNQSKQISQTMSDEFSQILNNNQALSRAIEQAEKRSLILEKKLEKKGKYESLIKHCQRLQCNGCSKLYTPMLFVSHYLLCKKQQHLRSSIINENGGQGIQEEDKEDSQSVIEEQFLAKIVDMKQIHLEMRGDDFSSQDEYSNNEVTSQNSDELVTIIDGVNMGPLPLQLRQQHIAQQFCSIEFKFCVLFKGSIWYIHRTLHFIKNVMNRIQRDKNNTEQEQCQIAKWLLEIERNEMEENYQRISEIIEMFFSMLHRKIIDNHLSMTSASLNMEDQDEDQNQHGKFLYFTEFMDFFEIENNIVVHKSNDNSNWHTPIINHNDDEVVVQMTYDDNDDLKTQGQIRMNPSRASAIGATIQSAISELCGVGSIQKHHQGYCMTVSAQGHNNHSTIQLDGDKSVNDNSSLHFVSFFSVAEELLMKKNLLDEGRDSGLSHNKSMSQGYYEIEEDTERNKNDENFGSPEKPDRRRDLNNCKPFGSISNRPNTANFCNSNNASSNIQYNFDKQGNFNEHLQQLPQKYSQNASPYKATGMKSKAQSRSPIKNNNQNINCGGMQLKPLMGFANNQQYNNNDMVYRQ</sequence>
<evidence type="ECO:0000256" key="4">
    <source>
        <dbReference type="ARBA" id="ARBA00022737"/>
    </source>
</evidence>
<evidence type="ECO:0000256" key="5">
    <source>
        <dbReference type="ARBA" id="ARBA00022741"/>
    </source>
</evidence>
<evidence type="ECO:0000256" key="11">
    <source>
        <dbReference type="SAM" id="Coils"/>
    </source>
</evidence>
<feature type="repeat" description="Solcar" evidence="9">
    <location>
        <begin position="198"/>
        <end position="287"/>
    </location>
</feature>
<evidence type="ECO:0000313" key="15">
    <source>
        <dbReference type="Proteomes" id="UP000039865"/>
    </source>
</evidence>
<dbReference type="Proteomes" id="UP000039865">
    <property type="component" value="Unassembled WGS sequence"/>
</dbReference>
<evidence type="ECO:0000256" key="9">
    <source>
        <dbReference type="PROSITE-ProRule" id="PRU00282"/>
    </source>
</evidence>
<accession>A0A078AKN8</accession>
<dbReference type="InterPro" id="IPR018108">
    <property type="entry name" value="MCP_transmembrane"/>
</dbReference>
<keyword evidence="11" id="KW-0175">Coiled coil</keyword>
<keyword evidence="5" id="KW-0547">Nucleotide-binding</keyword>
<feature type="repeat" description="Solcar" evidence="9">
    <location>
        <begin position="72"/>
        <end position="180"/>
    </location>
</feature>
<keyword evidence="8 9" id="KW-0472">Membrane</keyword>
<feature type="coiled-coil region" evidence="11">
    <location>
        <begin position="997"/>
        <end position="1056"/>
    </location>
</feature>
<feature type="domain" description="GB1/RHD3-type G" evidence="13">
    <location>
        <begin position="363"/>
        <end position="637"/>
    </location>
</feature>
<keyword evidence="6" id="KW-0378">Hydrolase</keyword>
<gene>
    <name evidence="14" type="primary">Contig1224.g1336</name>
    <name evidence="14" type="ORF">STYLEM_11967</name>
</gene>
<dbReference type="PANTHER" id="PTHR10751">
    <property type="entry name" value="GUANYLATE BINDING PROTEIN"/>
    <property type="match status" value="1"/>
</dbReference>
<evidence type="ECO:0000256" key="10">
    <source>
        <dbReference type="PROSITE-ProRule" id="PRU01052"/>
    </source>
</evidence>
<evidence type="ECO:0000256" key="7">
    <source>
        <dbReference type="ARBA" id="ARBA00023134"/>
    </source>
</evidence>
<dbReference type="SUPFAM" id="SSF103506">
    <property type="entry name" value="Mitochondrial carrier"/>
    <property type="match status" value="1"/>
</dbReference>
<evidence type="ECO:0000256" key="8">
    <source>
        <dbReference type="ARBA" id="ARBA00023136"/>
    </source>
</evidence>
<dbReference type="InterPro" id="IPR023395">
    <property type="entry name" value="MCP_dom_sf"/>
</dbReference>